<organism evidence="1 2">
    <name type="scientific">Aquimonas voraii</name>
    <dbReference type="NCBI Taxonomy" id="265719"/>
    <lineage>
        <taxon>Bacteria</taxon>
        <taxon>Pseudomonadati</taxon>
        <taxon>Pseudomonadota</taxon>
        <taxon>Gammaproteobacteria</taxon>
        <taxon>Lysobacterales</taxon>
        <taxon>Lysobacteraceae</taxon>
        <taxon>Aquimonas</taxon>
    </lineage>
</organism>
<dbReference type="STRING" id="265719.SAMN04488509_12311"/>
<dbReference type="RefSeq" id="WP_091246074.1">
    <property type="nucleotide sequence ID" value="NZ_FNAG01000023.1"/>
</dbReference>
<dbReference type="Proteomes" id="UP000199603">
    <property type="component" value="Unassembled WGS sequence"/>
</dbReference>
<evidence type="ECO:0008006" key="3">
    <source>
        <dbReference type="Google" id="ProtNLM"/>
    </source>
</evidence>
<protein>
    <recommendedName>
        <fullName evidence="3">YCII-related domain-containing protein</fullName>
    </recommendedName>
</protein>
<reference evidence="1 2" key="1">
    <citation type="submission" date="2016-10" db="EMBL/GenBank/DDBJ databases">
        <authorList>
            <person name="de Groot N.N."/>
        </authorList>
    </citation>
    <scope>NUCLEOTIDE SEQUENCE [LARGE SCALE GENOMIC DNA]</scope>
    <source>
        <strain evidence="1 2">DSM 16957</strain>
    </source>
</reference>
<accession>A0A1G7ACL2</accession>
<dbReference type="AlphaFoldDB" id="A0A1G7ACL2"/>
<gene>
    <name evidence="1" type="ORF">SAMN04488509_12311</name>
</gene>
<sequence length="91" mass="9866">MPYLALLYEAVPEPAPEGRGARWRLAGEALRQGPGSTPPRPCALADSRAATVAAVQWIEARDLNEALRLATREPLPPGCLLELHSLERSAR</sequence>
<name>A0A1G7ACL2_9GAMM</name>
<keyword evidence="2" id="KW-1185">Reference proteome</keyword>
<dbReference type="EMBL" id="FNAG01000023">
    <property type="protein sequence ID" value="SDE12668.1"/>
    <property type="molecule type" value="Genomic_DNA"/>
</dbReference>
<evidence type="ECO:0000313" key="2">
    <source>
        <dbReference type="Proteomes" id="UP000199603"/>
    </source>
</evidence>
<evidence type="ECO:0000313" key="1">
    <source>
        <dbReference type="EMBL" id="SDE12668.1"/>
    </source>
</evidence>
<proteinExistence type="predicted"/>